<dbReference type="PRINTS" id="PR01225">
    <property type="entry name" value="EXPANSNFAMLY"/>
</dbReference>
<dbReference type="Gene3D" id="3.40.50.2000">
    <property type="entry name" value="Glycogen Phosphorylase B"/>
    <property type="match status" value="2"/>
</dbReference>
<dbReference type="CDD" id="cd03784">
    <property type="entry name" value="GT1_Gtf-like"/>
    <property type="match status" value="1"/>
</dbReference>
<dbReference type="InterPro" id="IPR007118">
    <property type="entry name" value="Expan_Lol_pI"/>
</dbReference>
<comment type="caution">
    <text evidence="12">The sequence shown here is derived from an EMBL/GenBank/DDBJ whole genome shotgun (WGS) entry which is preliminary data.</text>
</comment>
<dbReference type="AlphaFoldDB" id="A0A9D5CV89"/>
<keyword evidence="5" id="KW-0134">Cell wall</keyword>
<dbReference type="SUPFAM" id="SSF49590">
    <property type="entry name" value="PHL pollen allergen"/>
    <property type="match status" value="1"/>
</dbReference>
<dbReference type="OrthoDB" id="5835829at2759"/>
<dbReference type="InterPro" id="IPR002963">
    <property type="entry name" value="Expansin"/>
</dbReference>
<name>A0A9D5CV89_9LILI</name>
<dbReference type="PANTHER" id="PTHR11926:SF1412">
    <property type="entry name" value="UDP-GLYCOSYLTRANSFERASE 83A1-LIKE"/>
    <property type="match status" value="1"/>
</dbReference>
<evidence type="ECO:0000313" key="12">
    <source>
        <dbReference type="EMBL" id="KAJ0980186.1"/>
    </source>
</evidence>
<dbReference type="PANTHER" id="PTHR11926">
    <property type="entry name" value="GLUCOSYL/GLUCURONOSYL TRANSFERASES"/>
    <property type="match status" value="1"/>
</dbReference>
<dbReference type="EMBL" id="JAGGNH010000002">
    <property type="protein sequence ID" value="KAJ0980186.1"/>
    <property type="molecule type" value="Genomic_DNA"/>
</dbReference>
<dbReference type="GO" id="GO:0016020">
    <property type="term" value="C:membrane"/>
    <property type="evidence" value="ECO:0007669"/>
    <property type="project" value="UniProtKB-SubCell"/>
</dbReference>
<evidence type="ECO:0000256" key="3">
    <source>
        <dbReference type="ARBA" id="ARBA00005392"/>
    </source>
</evidence>
<sequence>MTSPHAILIPYPAQGHVIPFLELAYCLADRGFEITFVNTEHIHGRVTAALAASKHDTGLINLVSVPDGLESSEERSDLVKLSVRLSEVVPGSVEELIVKINNSGSGSRITSLIADENLSWIMPMAKKMGLHAVAFWPAAAATLSLLLSIPQLIEDGVIDAITGEAKIEEKVQLSAGMPSILPREFAWNAMFCDRKAQEEIIKKLMDINKGLEFADMIICNSFHEIEAPTFNFLPKVLPIGPLLSGQRTGKAVGNFWPEDSSCVSWLDEQKPNSVIYIAFGSFTVFDQLQFAELALGLELTGRPFLWVVRPDLTDQTCNAYPEGFRERVGGRGRIVGWSPQQRVLAHSSIACFVSHCGWNSTMEGMTNGVPFLCWPYFTDQFMNRTYICDVWKNGLEVKYGEDGVVSREEISGKIEKLLGDGEVKAKALALKDMAFEAFSTHGGSSFKNFNTLVEEWCIPGKTTTLTATNFCPPNWSKPSDAGGWCNPPRKHFDMAMAAFLKIVKGIKVGIVPVRYRRVQCVKKGGIRFEIKGNPNWNMVLVYNVGGAGDVKGVEVKGEKSTGWIGMSRNWGQNWQTGVQLIGQSLSFRVTVSDGRTVEAGGVVPANWGFGQTFESKVQF</sequence>
<dbReference type="Pfam" id="PF01357">
    <property type="entry name" value="Expansin_C"/>
    <property type="match status" value="1"/>
</dbReference>
<dbReference type="FunFam" id="3.40.50.2000:FF:000061">
    <property type="entry name" value="UDP-glycosyltransferase 83A1"/>
    <property type="match status" value="1"/>
</dbReference>
<evidence type="ECO:0000313" key="13">
    <source>
        <dbReference type="Proteomes" id="UP001085076"/>
    </source>
</evidence>
<evidence type="ECO:0000256" key="9">
    <source>
        <dbReference type="ARBA" id="ARBA00023136"/>
    </source>
</evidence>
<dbReference type="PRINTS" id="PR01226">
    <property type="entry name" value="EXPANSIN"/>
</dbReference>
<dbReference type="Pfam" id="PF03330">
    <property type="entry name" value="DPBB_1"/>
    <property type="match status" value="1"/>
</dbReference>
<dbReference type="Pfam" id="PF00201">
    <property type="entry name" value="UDPGT"/>
    <property type="match status" value="1"/>
</dbReference>
<dbReference type="PROSITE" id="PS50843">
    <property type="entry name" value="EXPANSIN_CBD"/>
    <property type="match status" value="1"/>
</dbReference>
<evidence type="ECO:0000259" key="10">
    <source>
        <dbReference type="PROSITE" id="PS50842"/>
    </source>
</evidence>
<evidence type="ECO:0000256" key="1">
    <source>
        <dbReference type="ARBA" id="ARBA00004170"/>
    </source>
</evidence>
<keyword evidence="9" id="KW-0472">Membrane</keyword>
<dbReference type="SUPFAM" id="SSF53756">
    <property type="entry name" value="UDP-Glycosyltransferase/glycogen phosphorylase"/>
    <property type="match status" value="1"/>
</dbReference>
<dbReference type="FunFam" id="3.40.50.2000:FF:000108">
    <property type="entry name" value="UDP-glycosyltransferase 83A1"/>
    <property type="match status" value="1"/>
</dbReference>
<dbReference type="InterPro" id="IPR009009">
    <property type="entry name" value="RlpA-like_DPBB"/>
</dbReference>
<dbReference type="GO" id="GO:0009664">
    <property type="term" value="P:plant-type cell wall organization"/>
    <property type="evidence" value="ECO:0007669"/>
    <property type="project" value="InterPro"/>
</dbReference>
<dbReference type="InterPro" id="IPR007117">
    <property type="entry name" value="Expansin_CBD"/>
</dbReference>
<dbReference type="GO" id="GO:0005576">
    <property type="term" value="C:extracellular region"/>
    <property type="evidence" value="ECO:0007669"/>
    <property type="project" value="InterPro"/>
</dbReference>
<feature type="domain" description="Expansin-like EG45" evidence="10">
    <location>
        <begin position="443"/>
        <end position="525"/>
    </location>
</feature>
<dbReference type="Gene3D" id="2.60.40.760">
    <property type="entry name" value="Expansin, cellulose-binding-like domain"/>
    <property type="match status" value="1"/>
</dbReference>
<evidence type="ECO:0000256" key="7">
    <source>
        <dbReference type="ARBA" id="ARBA00022679"/>
    </source>
</evidence>
<keyword evidence="13" id="KW-1185">Reference proteome</keyword>
<keyword evidence="8" id="KW-0732">Signal</keyword>
<dbReference type="GO" id="GO:0080044">
    <property type="term" value="F:quercetin 7-O-glucosyltransferase activity"/>
    <property type="evidence" value="ECO:0007669"/>
    <property type="project" value="TreeGrafter"/>
</dbReference>
<dbReference type="SUPFAM" id="SSF50685">
    <property type="entry name" value="Barwin-like endoglucanases"/>
    <property type="match status" value="1"/>
</dbReference>
<dbReference type="InterPro" id="IPR036749">
    <property type="entry name" value="Expansin_CBD_sf"/>
</dbReference>
<evidence type="ECO:0000256" key="8">
    <source>
        <dbReference type="ARBA" id="ARBA00022729"/>
    </source>
</evidence>
<organism evidence="12 13">
    <name type="scientific">Dioscorea zingiberensis</name>
    <dbReference type="NCBI Taxonomy" id="325984"/>
    <lineage>
        <taxon>Eukaryota</taxon>
        <taxon>Viridiplantae</taxon>
        <taxon>Streptophyta</taxon>
        <taxon>Embryophyta</taxon>
        <taxon>Tracheophyta</taxon>
        <taxon>Spermatophyta</taxon>
        <taxon>Magnoliopsida</taxon>
        <taxon>Liliopsida</taxon>
        <taxon>Dioscoreales</taxon>
        <taxon>Dioscoreaceae</taxon>
        <taxon>Dioscorea</taxon>
    </lineage>
</organism>
<comment type="similarity">
    <text evidence="4">Belongs to the UDP-glycosyltransferase family.</text>
</comment>
<dbReference type="Proteomes" id="UP001085076">
    <property type="component" value="Miscellaneous, Linkage group lg02"/>
</dbReference>
<keyword evidence="7" id="KW-0808">Transferase</keyword>
<protein>
    <recommendedName>
        <fullName evidence="14">UDP-glycosyltransferase</fullName>
    </recommendedName>
</protein>
<feature type="domain" description="Expansin-like CBD" evidence="11">
    <location>
        <begin position="535"/>
        <end position="615"/>
    </location>
</feature>
<reference evidence="12" key="2">
    <citation type="journal article" date="2022" name="Hortic Res">
        <title>The genome of Dioscorea zingiberensis sheds light on the biosynthesis, origin and evolution of the medicinally important diosgenin saponins.</title>
        <authorList>
            <person name="Li Y."/>
            <person name="Tan C."/>
            <person name="Li Z."/>
            <person name="Guo J."/>
            <person name="Li S."/>
            <person name="Chen X."/>
            <person name="Wang C."/>
            <person name="Dai X."/>
            <person name="Yang H."/>
            <person name="Song W."/>
            <person name="Hou L."/>
            <person name="Xu J."/>
            <person name="Tong Z."/>
            <person name="Xu A."/>
            <person name="Yuan X."/>
            <person name="Wang W."/>
            <person name="Yang Q."/>
            <person name="Chen L."/>
            <person name="Sun Z."/>
            <person name="Wang K."/>
            <person name="Pan B."/>
            <person name="Chen J."/>
            <person name="Bao Y."/>
            <person name="Liu F."/>
            <person name="Qi X."/>
            <person name="Gang D.R."/>
            <person name="Wen J."/>
            <person name="Li J."/>
        </authorList>
    </citation>
    <scope>NUCLEOTIDE SEQUENCE</scope>
    <source>
        <strain evidence="12">Dzin_1.0</strain>
    </source>
</reference>
<gene>
    <name evidence="12" type="ORF">J5N97_008441</name>
</gene>
<dbReference type="SMART" id="SM00837">
    <property type="entry name" value="DPBB_1"/>
    <property type="match status" value="1"/>
</dbReference>
<dbReference type="InterPro" id="IPR036908">
    <property type="entry name" value="RlpA-like_sf"/>
</dbReference>
<evidence type="ECO:0008006" key="14">
    <source>
        <dbReference type="Google" id="ProtNLM"/>
    </source>
</evidence>
<proteinExistence type="inferred from homology"/>
<evidence type="ECO:0000256" key="6">
    <source>
        <dbReference type="ARBA" id="ARBA00022525"/>
    </source>
</evidence>
<evidence type="ECO:0000259" key="11">
    <source>
        <dbReference type="PROSITE" id="PS50843"/>
    </source>
</evidence>
<dbReference type="GO" id="GO:0080043">
    <property type="term" value="F:quercetin 3-O-glucosyltransferase activity"/>
    <property type="evidence" value="ECO:0007669"/>
    <property type="project" value="TreeGrafter"/>
</dbReference>
<evidence type="ECO:0000256" key="5">
    <source>
        <dbReference type="ARBA" id="ARBA00022512"/>
    </source>
</evidence>
<comment type="subcellular location">
    <subcellularLocation>
        <location evidence="1">Membrane</location>
        <topology evidence="1">Peripheral membrane protein</topology>
    </subcellularLocation>
    <subcellularLocation>
        <location evidence="2">Secreted</location>
        <location evidence="2">Cell wall</location>
    </subcellularLocation>
</comment>
<evidence type="ECO:0000256" key="4">
    <source>
        <dbReference type="ARBA" id="ARBA00009995"/>
    </source>
</evidence>
<reference evidence="12" key="1">
    <citation type="submission" date="2021-03" db="EMBL/GenBank/DDBJ databases">
        <authorList>
            <person name="Li Z."/>
            <person name="Yang C."/>
        </authorList>
    </citation>
    <scope>NUCLEOTIDE SEQUENCE</scope>
    <source>
        <strain evidence="12">Dzin_1.0</strain>
        <tissue evidence="12">Leaf</tissue>
    </source>
</reference>
<dbReference type="InterPro" id="IPR007112">
    <property type="entry name" value="Expansin/allergen_DPBB_dom"/>
</dbReference>
<evidence type="ECO:0000256" key="2">
    <source>
        <dbReference type="ARBA" id="ARBA00004191"/>
    </source>
</evidence>
<dbReference type="InterPro" id="IPR002213">
    <property type="entry name" value="UDP_glucos_trans"/>
</dbReference>
<accession>A0A9D5CV89</accession>
<comment type="similarity">
    <text evidence="3">Belongs to the expansin family. Expansin A subfamily.</text>
</comment>
<keyword evidence="6" id="KW-0964">Secreted</keyword>
<dbReference type="PROSITE" id="PS50842">
    <property type="entry name" value="EXPANSIN_EG45"/>
    <property type="match status" value="1"/>
</dbReference>